<dbReference type="SUPFAM" id="SSF53187">
    <property type="entry name" value="Zn-dependent exopeptidases"/>
    <property type="match status" value="1"/>
</dbReference>
<proteinExistence type="predicted"/>
<evidence type="ECO:0000256" key="2">
    <source>
        <dbReference type="SAM" id="Phobius"/>
    </source>
</evidence>
<reference evidence="4 5" key="1">
    <citation type="submission" date="2011-06" db="EMBL/GenBank/DDBJ databases">
        <title>The complete genome of Spirochaeta thermophila DSM 6578.</title>
        <authorList>
            <consortium name="US DOE Joint Genome Institute (JGI-PGF)"/>
            <person name="Lucas S."/>
            <person name="Lapidus A."/>
            <person name="Bruce D."/>
            <person name="Goodwin L."/>
            <person name="Pitluck S."/>
            <person name="Peters L."/>
            <person name="Kyrpides N."/>
            <person name="Mavromatis K."/>
            <person name="Ivanova N."/>
            <person name="Mikailova N."/>
            <person name="Pagani I."/>
            <person name="Chertkov O."/>
            <person name="Detter J.C."/>
            <person name="Tapia R."/>
            <person name="Han C."/>
            <person name="Land M."/>
            <person name="Hauser L."/>
            <person name="Markowitz V."/>
            <person name="Cheng J.-F."/>
            <person name="Hugenholtz P."/>
            <person name="Woyke T."/>
            <person name="Wu D."/>
            <person name="Spring S."/>
            <person name="Merkhoffer B."/>
            <person name="Schneider S."/>
            <person name="Klenk H.-P."/>
            <person name="Eisen J.A."/>
        </authorList>
    </citation>
    <scope>NUCLEOTIDE SEQUENCE [LARGE SCALE GENOMIC DNA]</scope>
    <source>
        <strain evidence="5">ATCC 700085 / DSM 6578 / Z-1203</strain>
    </source>
</reference>
<dbReference type="OrthoDB" id="9762302at2"/>
<name>G0GEP8_WINT7</name>
<dbReference type="InterPro" id="IPR045175">
    <property type="entry name" value="M28_fam"/>
</dbReference>
<dbReference type="HOGENOM" id="CLU_578593_0_0_12"/>
<protein>
    <submittedName>
        <fullName evidence="4">Peptidase M28</fullName>
    </submittedName>
</protein>
<keyword evidence="2" id="KW-0472">Membrane</keyword>
<dbReference type="GO" id="GO:0008235">
    <property type="term" value="F:metalloexopeptidase activity"/>
    <property type="evidence" value="ECO:0007669"/>
    <property type="project" value="InterPro"/>
</dbReference>
<dbReference type="STRING" id="869211.Spith_0453"/>
<dbReference type="Gene3D" id="3.40.630.10">
    <property type="entry name" value="Zn peptidases"/>
    <property type="match status" value="1"/>
</dbReference>
<feature type="transmembrane region" description="Helical" evidence="2">
    <location>
        <begin position="166"/>
        <end position="188"/>
    </location>
</feature>
<keyword evidence="2" id="KW-0812">Transmembrane</keyword>
<evidence type="ECO:0000313" key="4">
    <source>
        <dbReference type="EMBL" id="AEJ60736.1"/>
    </source>
</evidence>
<feature type="domain" description="Peptidase M28" evidence="3">
    <location>
        <begin position="217"/>
        <end position="386"/>
    </location>
</feature>
<dbReference type="KEGG" id="stq:Spith_0453"/>
<organism evidence="4 5">
    <name type="scientific">Winmispira thermophila (strain ATCC 700085 / DSM 6578 / Z-1203)</name>
    <name type="common">Spirochaeta thermophila</name>
    <dbReference type="NCBI Taxonomy" id="869211"/>
    <lineage>
        <taxon>Bacteria</taxon>
        <taxon>Pseudomonadati</taxon>
        <taxon>Spirochaetota</taxon>
        <taxon>Spirochaetia</taxon>
        <taxon>Winmispirales</taxon>
        <taxon>Winmispiraceae</taxon>
        <taxon>Winmispira</taxon>
    </lineage>
</organism>
<dbReference type="Proteomes" id="UP000007254">
    <property type="component" value="Chromosome"/>
</dbReference>
<dbReference type="GO" id="GO:0006508">
    <property type="term" value="P:proteolysis"/>
    <property type="evidence" value="ECO:0007669"/>
    <property type="project" value="InterPro"/>
</dbReference>
<evidence type="ECO:0000259" key="3">
    <source>
        <dbReference type="Pfam" id="PF04389"/>
    </source>
</evidence>
<dbReference type="RefSeq" id="WP_014624134.1">
    <property type="nucleotide sequence ID" value="NC_017583.1"/>
</dbReference>
<accession>G0GEP8</accession>
<feature type="transmembrane region" description="Helical" evidence="2">
    <location>
        <begin position="91"/>
        <end position="114"/>
    </location>
</feature>
<keyword evidence="2" id="KW-1133">Transmembrane helix</keyword>
<feature type="transmembrane region" description="Helical" evidence="2">
    <location>
        <begin position="194"/>
        <end position="213"/>
    </location>
</feature>
<gene>
    <name evidence="4" type="ordered locus">Spith_0453</name>
</gene>
<dbReference type="EMBL" id="CP002903">
    <property type="protein sequence ID" value="AEJ60736.1"/>
    <property type="molecule type" value="Genomic_DNA"/>
</dbReference>
<sequence>MASRVIFERIEVRRIKALLEEWIRRFPSRLAGTPGCDEAGAAIEEAFRQAGTKAWRESFVCSPDAFMGYHVYVFLLYAVGVVFLAYGWPVVAGLCFLVGLAMDLGEFVLFLPVVDRFFPRRVCRNVIAEIPAAGEERLVVYVCAHHDAARELPYLKRRQVLYPLKVLGGEAFTLGAALCALGVGLGWWTLGPGWVIFFVLGIPFLFQRATFVFRHGVPGAGDNLVACAMLVELARLYARRPPQYVTLRLVSFDAEESGLRGSAAFVRRHRDELQGTPVVVLNIDSIYRREDLQILVSDINGLLLLSGELASRVARWAEEAGVGLPVRRMTFGGGGTDAASFARAGLPTISLIGIANRMIRRRLVYHTMADLPPAVEDEAVRDLMKALLVGLRRLDEEGYAVYKEGKTVPKGGRDEGATRDRRGGVRG</sequence>
<dbReference type="InterPro" id="IPR007484">
    <property type="entry name" value="Peptidase_M28"/>
</dbReference>
<evidence type="ECO:0000256" key="1">
    <source>
        <dbReference type="SAM" id="MobiDB-lite"/>
    </source>
</evidence>
<evidence type="ECO:0000313" key="5">
    <source>
        <dbReference type="Proteomes" id="UP000007254"/>
    </source>
</evidence>
<keyword evidence="5" id="KW-1185">Reference proteome</keyword>
<dbReference type="PANTHER" id="PTHR12147">
    <property type="entry name" value="METALLOPEPTIDASE M28 FAMILY MEMBER"/>
    <property type="match status" value="1"/>
</dbReference>
<dbReference type="PANTHER" id="PTHR12147:SF26">
    <property type="entry name" value="PEPTIDASE M28 DOMAIN-CONTAINING PROTEIN"/>
    <property type="match status" value="1"/>
</dbReference>
<feature type="region of interest" description="Disordered" evidence="1">
    <location>
        <begin position="405"/>
        <end position="427"/>
    </location>
</feature>
<dbReference type="AlphaFoldDB" id="G0GEP8"/>
<dbReference type="Pfam" id="PF04389">
    <property type="entry name" value="Peptidase_M28"/>
    <property type="match status" value="1"/>
</dbReference>
<feature type="transmembrane region" description="Helical" evidence="2">
    <location>
        <begin position="66"/>
        <end position="85"/>
    </location>
</feature>